<sequence>MKKKSLLTLVVLFALCFTFNTFAMEDLINGEFVPDNPGNEVRYEDKTLGSRWTWLNDDICVQFSGSYNTKKAGIQRLYDNGLIRRWGEPDGNGGRKSKSRETYAGKWSQSEDGIWSFEFDDKTIPLGVTKIDDVLYAFNGYGELMEGYEYYDGLTTGADGGVNSDDPEFLSWLETQYVPECTSYE</sequence>
<gene>
    <name evidence="2" type="ORF">H8S75_31550</name>
</gene>
<keyword evidence="3" id="KW-1185">Reference proteome</keyword>
<dbReference type="Proteomes" id="UP000634672">
    <property type="component" value="Unassembled WGS sequence"/>
</dbReference>
<protein>
    <submittedName>
        <fullName evidence="2">Uncharacterized protein</fullName>
    </submittedName>
</protein>
<dbReference type="EMBL" id="JACOPB010000035">
    <property type="protein sequence ID" value="MBC5712438.1"/>
    <property type="molecule type" value="Genomic_DNA"/>
</dbReference>
<reference evidence="2 3" key="1">
    <citation type="submission" date="2020-08" db="EMBL/GenBank/DDBJ databases">
        <title>Genome public.</title>
        <authorList>
            <person name="Liu C."/>
            <person name="Sun Q."/>
        </authorList>
    </citation>
    <scope>NUCLEOTIDE SEQUENCE [LARGE SCALE GENOMIC DNA]</scope>
    <source>
        <strain evidence="2 3">NSJ-66</strain>
    </source>
</reference>
<accession>A0ABR7HGW0</accession>
<evidence type="ECO:0000313" key="2">
    <source>
        <dbReference type="EMBL" id="MBC5712438.1"/>
    </source>
</evidence>
<keyword evidence="1" id="KW-0732">Signal</keyword>
<comment type="caution">
    <text evidence="2">The sequence shown here is derived from an EMBL/GenBank/DDBJ whole genome shotgun (WGS) entry which is preliminary data.</text>
</comment>
<dbReference type="RefSeq" id="WP_187024852.1">
    <property type="nucleotide sequence ID" value="NZ_JACOPB010000035.1"/>
</dbReference>
<feature type="chain" id="PRO_5045124814" evidence="1">
    <location>
        <begin position="24"/>
        <end position="185"/>
    </location>
</feature>
<evidence type="ECO:0000256" key="1">
    <source>
        <dbReference type="SAM" id="SignalP"/>
    </source>
</evidence>
<organism evidence="2 3">
    <name type="scientific">Hungatella hominis</name>
    <dbReference type="NCBI Taxonomy" id="2763050"/>
    <lineage>
        <taxon>Bacteria</taxon>
        <taxon>Bacillati</taxon>
        <taxon>Bacillota</taxon>
        <taxon>Clostridia</taxon>
        <taxon>Lachnospirales</taxon>
        <taxon>Lachnospiraceae</taxon>
        <taxon>Hungatella</taxon>
    </lineage>
</organism>
<proteinExistence type="predicted"/>
<evidence type="ECO:0000313" key="3">
    <source>
        <dbReference type="Proteomes" id="UP000634672"/>
    </source>
</evidence>
<feature type="signal peptide" evidence="1">
    <location>
        <begin position="1"/>
        <end position="23"/>
    </location>
</feature>
<name>A0ABR7HGW0_9FIRM</name>